<proteinExistence type="predicted"/>
<sequence length="116" mass="11777">MIGCLPALSALLASFAGFIALAFAMDKHHRDMTGVLPKGRSVAPWKAAGWAAIALAAVPLMLRFGTAVGITFWLGVLTLAALGAALGLTYRPRLLPLAGLVAVPLSLGTAVLSGVA</sequence>
<organism evidence="2 3">
    <name type="scientific">Sphingobium cloacae</name>
    <dbReference type="NCBI Taxonomy" id="120107"/>
    <lineage>
        <taxon>Bacteria</taxon>
        <taxon>Pseudomonadati</taxon>
        <taxon>Pseudomonadota</taxon>
        <taxon>Alphaproteobacteria</taxon>
        <taxon>Sphingomonadales</taxon>
        <taxon>Sphingomonadaceae</taxon>
        <taxon>Sphingobium</taxon>
    </lineage>
</organism>
<dbReference type="KEGG" id="sclo:SCLO_1026130"/>
<keyword evidence="1" id="KW-0472">Membrane</keyword>
<dbReference type="AlphaFoldDB" id="A0A1E1F553"/>
<evidence type="ECO:0008006" key="4">
    <source>
        <dbReference type="Google" id="ProtNLM"/>
    </source>
</evidence>
<keyword evidence="3" id="KW-1185">Reference proteome</keyword>
<keyword evidence="1" id="KW-0812">Transmembrane</keyword>
<feature type="transmembrane region" description="Helical" evidence="1">
    <location>
        <begin position="96"/>
        <end position="115"/>
    </location>
</feature>
<accession>A0A1E1F553</accession>
<protein>
    <recommendedName>
        <fullName evidence="4">DUF3325 domain-containing protein</fullName>
    </recommendedName>
</protein>
<dbReference type="InterPro" id="IPR021762">
    <property type="entry name" value="DUF3325"/>
</dbReference>
<dbReference type="EMBL" id="AP017655">
    <property type="protein sequence ID" value="BAV65653.1"/>
    <property type="molecule type" value="Genomic_DNA"/>
</dbReference>
<evidence type="ECO:0000313" key="2">
    <source>
        <dbReference type="EMBL" id="BAV65653.1"/>
    </source>
</evidence>
<gene>
    <name evidence="2" type="ORF">SCLO_1026130</name>
</gene>
<feature type="transmembrane region" description="Helical" evidence="1">
    <location>
        <begin position="72"/>
        <end position="90"/>
    </location>
</feature>
<evidence type="ECO:0000256" key="1">
    <source>
        <dbReference type="SAM" id="Phobius"/>
    </source>
</evidence>
<keyword evidence="1" id="KW-1133">Transmembrane helix</keyword>
<evidence type="ECO:0000313" key="3">
    <source>
        <dbReference type="Proteomes" id="UP000218272"/>
    </source>
</evidence>
<name>A0A1E1F553_9SPHN</name>
<dbReference type="Proteomes" id="UP000218272">
    <property type="component" value="Chromosome SCLO_1"/>
</dbReference>
<dbReference type="RefSeq" id="WP_066515240.1">
    <property type="nucleotide sequence ID" value="NZ_AP017655.1"/>
</dbReference>
<reference evidence="2 3" key="1">
    <citation type="submission" date="2016-10" db="EMBL/GenBank/DDBJ databases">
        <title>Complete Genome Sequence of the Nonylphenol-Degrading Bacterium Sphingobium cloacae JCM 10874T.</title>
        <authorList>
            <person name="Ootsuka M."/>
            <person name="Nishizawa T."/>
            <person name="Ohta H."/>
        </authorList>
    </citation>
    <scope>NUCLEOTIDE SEQUENCE [LARGE SCALE GENOMIC DNA]</scope>
    <source>
        <strain evidence="2 3">JCM 10874</strain>
    </source>
</reference>
<dbReference type="Pfam" id="PF11804">
    <property type="entry name" value="DUF3325"/>
    <property type="match status" value="1"/>
</dbReference>